<feature type="non-terminal residue" evidence="3">
    <location>
        <position position="114"/>
    </location>
</feature>
<keyword evidence="4" id="KW-1185">Reference proteome</keyword>
<organism evidence="3 4">
    <name type="scientific">Fragariocoptes setiger</name>
    <dbReference type="NCBI Taxonomy" id="1670756"/>
    <lineage>
        <taxon>Eukaryota</taxon>
        <taxon>Metazoa</taxon>
        <taxon>Ecdysozoa</taxon>
        <taxon>Arthropoda</taxon>
        <taxon>Chelicerata</taxon>
        <taxon>Arachnida</taxon>
        <taxon>Acari</taxon>
        <taxon>Acariformes</taxon>
        <taxon>Trombidiformes</taxon>
        <taxon>Prostigmata</taxon>
        <taxon>Eupodina</taxon>
        <taxon>Eriophyoidea</taxon>
        <taxon>Phytoptidae</taxon>
        <taxon>Fragariocoptes</taxon>
    </lineage>
</organism>
<name>A0ABQ7S507_9ACAR</name>
<accession>A0ABQ7S507</accession>
<comment type="caution">
    <text evidence="3">The sequence shown here is derived from an EMBL/GenBank/DDBJ whole genome shotgun (WGS) entry which is preliminary data.</text>
</comment>
<sequence length="114" mass="13157">MVSENSQLYRLHDSIHQLVLSDETDKTLDQSEQIVNDCIRKITPGELVLSKQQLCSRSFGEKDDNSLAIQVWNYDVHIVYSVSYQVPVLYFNVYNQNGTLVQQQQSTMTIGRRC</sequence>
<dbReference type="EMBL" id="JAIFTH010001721">
    <property type="protein sequence ID" value="KAG9508467.1"/>
    <property type="molecule type" value="Genomic_DNA"/>
</dbReference>
<keyword evidence="2" id="KW-0072">Autophagy</keyword>
<gene>
    <name evidence="3" type="ORF">GZH46_03037</name>
</gene>
<evidence type="ECO:0000256" key="1">
    <source>
        <dbReference type="ARBA" id="ARBA00022786"/>
    </source>
</evidence>
<reference evidence="3 4" key="1">
    <citation type="submission" date="2020-10" db="EMBL/GenBank/DDBJ databases">
        <authorList>
            <person name="Klimov P.B."/>
            <person name="Dyachkov S.M."/>
            <person name="Chetverikov P.E."/>
        </authorList>
    </citation>
    <scope>NUCLEOTIDE SEQUENCE [LARGE SCALE GENOMIC DNA]</scope>
    <source>
        <strain evidence="3">BMOC 18-1129-001#AD2665</strain>
        <tissue evidence="3">Entire mites</tissue>
    </source>
</reference>
<dbReference type="Pfam" id="PF03987">
    <property type="entry name" value="Autophagy_act_C"/>
    <property type="match status" value="1"/>
</dbReference>
<protein>
    <submittedName>
        <fullName evidence="3">Uncharacterized protein</fullName>
    </submittedName>
</protein>
<evidence type="ECO:0000256" key="2">
    <source>
        <dbReference type="ARBA" id="ARBA00023006"/>
    </source>
</evidence>
<dbReference type="InterPro" id="IPR007135">
    <property type="entry name" value="Atg3/Atg10"/>
</dbReference>
<proteinExistence type="predicted"/>
<evidence type="ECO:0000313" key="3">
    <source>
        <dbReference type="EMBL" id="KAG9508467.1"/>
    </source>
</evidence>
<keyword evidence="1" id="KW-0833">Ubl conjugation pathway</keyword>
<evidence type="ECO:0000313" key="4">
    <source>
        <dbReference type="Proteomes" id="UP000825002"/>
    </source>
</evidence>
<dbReference type="Proteomes" id="UP000825002">
    <property type="component" value="Unassembled WGS sequence"/>
</dbReference>
<dbReference type="Gene3D" id="3.30.1460.50">
    <property type="match status" value="1"/>
</dbReference>